<evidence type="ECO:0000313" key="4">
    <source>
        <dbReference type="Proteomes" id="UP000680514"/>
    </source>
</evidence>
<dbReference type="PANTHER" id="PTHR34700">
    <property type="entry name" value="POTASSIUM BINDING PROTEIN KBP"/>
    <property type="match status" value="1"/>
</dbReference>
<organism evidence="3 4">
    <name type="scientific">Lysobacter helvus</name>
    <dbReference type="NCBI Taxonomy" id="2675059"/>
    <lineage>
        <taxon>Bacteria</taxon>
        <taxon>Pseudomonadati</taxon>
        <taxon>Pseudomonadota</taxon>
        <taxon>Gammaproteobacteria</taxon>
        <taxon>Lysobacterales</taxon>
        <taxon>Lysobacteraceae</taxon>
        <taxon>Lysobacter</taxon>
    </lineage>
</organism>
<feature type="domain" description="LysM" evidence="2">
    <location>
        <begin position="45"/>
        <end position="94"/>
    </location>
</feature>
<dbReference type="Pfam" id="PF01476">
    <property type="entry name" value="LysM"/>
    <property type="match status" value="1"/>
</dbReference>
<dbReference type="EMBL" id="AP024546">
    <property type="protein sequence ID" value="BCT95393.1"/>
    <property type="molecule type" value="Genomic_DNA"/>
</dbReference>
<dbReference type="SUPFAM" id="SSF54106">
    <property type="entry name" value="LysM domain"/>
    <property type="match status" value="1"/>
</dbReference>
<dbReference type="Gene3D" id="3.10.350.10">
    <property type="entry name" value="LysM domain"/>
    <property type="match status" value="1"/>
</dbReference>
<dbReference type="PANTHER" id="PTHR34700:SF8">
    <property type="entry name" value="POTASSIUM BINDING PROTEIN KBP"/>
    <property type="match status" value="1"/>
</dbReference>
<feature type="region of interest" description="Disordered" evidence="1">
    <location>
        <begin position="1"/>
        <end position="41"/>
    </location>
</feature>
<evidence type="ECO:0000313" key="3">
    <source>
        <dbReference type="EMBL" id="BCT95393.1"/>
    </source>
</evidence>
<proteinExistence type="predicted"/>
<dbReference type="InterPro" id="IPR052196">
    <property type="entry name" value="Bact_Kbp"/>
</dbReference>
<dbReference type="Proteomes" id="UP000680514">
    <property type="component" value="Chromosome"/>
</dbReference>
<dbReference type="CDD" id="cd00118">
    <property type="entry name" value="LysM"/>
    <property type="match status" value="1"/>
</dbReference>
<sequence length="111" mass="11864">MSNDKPDFSQVKGTVRSTSGEVPEKPDFSQVKGTVSGEGLTPEATSYTVVKGDTLSHIAKAHYGRASKWHAIFDANRDVLDDPDRIQPGQVLKIPAIDADGDGDIDPTRAA</sequence>
<evidence type="ECO:0000259" key="2">
    <source>
        <dbReference type="PROSITE" id="PS51782"/>
    </source>
</evidence>
<name>A0ABM7QCZ3_9GAMM</name>
<protein>
    <recommendedName>
        <fullName evidence="2">LysM domain-containing protein</fullName>
    </recommendedName>
</protein>
<keyword evidence="4" id="KW-1185">Reference proteome</keyword>
<dbReference type="InterPro" id="IPR018392">
    <property type="entry name" value="LysM"/>
</dbReference>
<dbReference type="PROSITE" id="PS51782">
    <property type="entry name" value="LYSM"/>
    <property type="match status" value="1"/>
</dbReference>
<gene>
    <name evidence="3" type="ORF">LYSHEL_12640</name>
</gene>
<dbReference type="InterPro" id="IPR036779">
    <property type="entry name" value="LysM_dom_sf"/>
</dbReference>
<feature type="compositionally biased region" description="Polar residues" evidence="1">
    <location>
        <begin position="11"/>
        <end position="20"/>
    </location>
</feature>
<dbReference type="RefSeq" id="WP_213436843.1">
    <property type="nucleotide sequence ID" value="NZ_AP024546.1"/>
</dbReference>
<dbReference type="SMART" id="SM00257">
    <property type="entry name" value="LysM"/>
    <property type="match status" value="1"/>
</dbReference>
<accession>A0ABM7QCZ3</accession>
<reference evidence="3 4" key="1">
    <citation type="submission" date="2021-03" db="EMBL/GenBank/DDBJ databases">
        <title>Complete Genome Sequences of Two Lysobacter Strains Isolated from Sea Water (Lysobacter caseinilyticus) and Soil (Lysobacter helvus) in South Korea.</title>
        <authorList>
            <person name="Watanabe Y."/>
            <person name="Arakawa K."/>
        </authorList>
    </citation>
    <scope>NUCLEOTIDE SEQUENCE [LARGE SCALE GENOMIC DNA]</scope>
    <source>
        <strain evidence="3 4">D10</strain>
    </source>
</reference>
<evidence type="ECO:0000256" key="1">
    <source>
        <dbReference type="SAM" id="MobiDB-lite"/>
    </source>
</evidence>